<dbReference type="EMBL" id="BGZK01000285">
    <property type="protein sequence ID" value="GBP34162.1"/>
    <property type="molecule type" value="Genomic_DNA"/>
</dbReference>
<dbReference type="SUPFAM" id="SSF52980">
    <property type="entry name" value="Restriction endonuclease-like"/>
    <property type="match status" value="1"/>
</dbReference>
<reference evidence="2 3" key="1">
    <citation type="journal article" date="2019" name="Commun. Biol.">
        <title>The bagworm genome reveals a unique fibroin gene that provides high tensile strength.</title>
        <authorList>
            <person name="Kono N."/>
            <person name="Nakamura H."/>
            <person name="Ohtoshi R."/>
            <person name="Tomita M."/>
            <person name="Numata K."/>
            <person name="Arakawa K."/>
        </authorList>
    </citation>
    <scope>NUCLEOTIDE SEQUENCE [LARGE SCALE GENOMIC DNA]</scope>
</reference>
<keyword evidence="3" id="KW-1185">Reference proteome</keyword>
<evidence type="ECO:0000313" key="3">
    <source>
        <dbReference type="Proteomes" id="UP000299102"/>
    </source>
</evidence>
<organism evidence="2 3">
    <name type="scientific">Eumeta variegata</name>
    <name type="common">Bagworm moth</name>
    <name type="synonym">Eumeta japonica</name>
    <dbReference type="NCBI Taxonomy" id="151549"/>
    <lineage>
        <taxon>Eukaryota</taxon>
        <taxon>Metazoa</taxon>
        <taxon>Ecdysozoa</taxon>
        <taxon>Arthropoda</taxon>
        <taxon>Hexapoda</taxon>
        <taxon>Insecta</taxon>
        <taxon>Pterygota</taxon>
        <taxon>Neoptera</taxon>
        <taxon>Endopterygota</taxon>
        <taxon>Lepidoptera</taxon>
        <taxon>Glossata</taxon>
        <taxon>Ditrysia</taxon>
        <taxon>Tineoidea</taxon>
        <taxon>Psychidae</taxon>
        <taxon>Oiketicinae</taxon>
        <taxon>Eumeta</taxon>
    </lineage>
</organism>
<feature type="compositionally biased region" description="Polar residues" evidence="1">
    <location>
        <begin position="127"/>
        <end position="140"/>
    </location>
</feature>
<dbReference type="InterPro" id="IPR011335">
    <property type="entry name" value="Restrct_endonuc-II-like"/>
</dbReference>
<dbReference type="InterPro" id="IPR011604">
    <property type="entry name" value="PDDEXK-like_dom_sf"/>
</dbReference>
<name>A0A4C1V768_EUMVA</name>
<comment type="caution">
    <text evidence="2">The sequence shown here is derived from an EMBL/GenBank/DDBJ whole genome shotgun (WGS) entry which is preliminary data.</text>
</comment>
<evidence type="ECO:0000313" key="2">
    <source>
        <dbReference type="EMBL" id="GBP34162.1"/>
    </source>
</evidence>
<dbReference type="Gene3D" id="3.90.320.10">
    <property type="match status" value="1"/>
</dbReference>
<feature type="region of interest" description="Disordered" evidence="1">
    <location>
        <begin position="115"/>
        <end position="140"/>
    </location>
</feature>
<accession>A0A4C1V768</accession>
<protein>
    <submittedName>
        <fullName evidence="2">Uncharacterized protein</fullName>
    </submittedName>
</protein>
<dbReference type="OrthoDB" id="6155932at2759"/>
<sequence>MREKDAECQNGIKCINIKVGADDDFAVKNIGNPLLAIARTGKIARNRYAYLKDKEKIQQSTSNQRNSNDWIELRKNMITASNFGTVVKEERLAAKLRYRLGIDDAPNVRPRRLRGERRAVTARSAHKSTLTTPQNFKSVN</sequence>
<dbReference type="GO" id="GO:0006281">
    <property type="term" value="P:DNA repair"/>
    <property type="evidence" value="ECO:0007669"/>
    <property type="project" value="UniProtKB-ARBA"/>
</dbReference>
<proteinExistence type="predicted"/>
<dbReference type="Proteomes" id="UP000299102">
    <property type="component" value="Unassembled WGS sequence"/>
</dbReference>
<dbReference type="AlphaFoldDB" id="A0A4C1V768"/>
<evidence type="ECO:0000256" key="1">
    <source>
        <dbReference type="SAM" id="MobiDB-lite"/>
    </source>
</evidence>
<gene>
    <name evidence="2" type="ORF">EVAR_30714_1</name>
</gene>